<reference evidence="5" key="1">
    <citation type="submission" date="2019-08" db="EMBL/GenBank/DDBJ databases">
        <authorList>
            <person name="Kucharzyk K."/>
            <person name="Murdoch R.W."/>
            <person name="Higgins S."/>
            <person name="Loffler F."/>
        </authorList>
    </citation>
    <scope>NUCLEOTIDE SEQUENCE</scope>
</reference>
<dbReference type="AlphaFoldDB" id="A0A645JEW5"/>
<keyword evidence="2" id="KW-0479">Metal-binding</keyword>
<accession>A0A645JEW5</accession>
<dbReference type="PANTHER" id="PTHR37164:SF1">
    <property type="entry name" value="BACTERIOHEMERYTHRIN"/>
    <property type="match status" value="1"/>
</dbReference>
<dbReference type="CDD" id="cd12107">
    <property type="entry name" value="Hemerythrin"/>
    <property type="match status" value="1"/>
</dbReference>
<dbReference type="InterPro" id="IPR012312">
    <property type="entry name" value="Hemerythrin-like"/>
</dbReference>
<proteinExistence type="inferred from homology"/>
<evidence type="ECO:0000259" key="4">
    <source>
        <dbReference type="Pfam" id="PF01814"/>
    </source>
</evidence>
<dbReference type="PROSITE" id="PS00550">
    <property type="entry name" value="HEMERYTHRINS"/>
    <property type="match status" value="1"/>
</dbReference>
<dbReference type="InterPro" id="IPR050669">
    <property type="entry name" value="Hemerythrin"/>
</dbReference>
<evidence type="ECO:0000256" key="1">
    <source>
        <dbReference type="ARBA" id="ARBA00010587"/>
    </source>
</evidence>
<dbReference type="InterPro" id="IPR012827">
    <property type="entry name" value="Hemerythrin_metal-bd"/>
</dbReference>
<comment type="similarity">
    <text evidence="1">Belongs to the hemerythrin family.</text>
</comment>
<gene>
    <name evidence="5" type="ORF">SDC9_209762</name>
</gene>
<dbReference type="PANTHER" id="PTHR37164">
    <property type="entry name" value="BACTERIOHEMERYTHRIN"/>
    <property type="match status" value="1"/>
</dbReference>
<dbReference type="InterPro" id="IPR035938">
    <property type="entry name" value="Hemerythrin-like_sf"/>
</dbReference>
<dbReference type="EMBL" id="VSSQ01139421">
    <property type="protein sequence ID" value="MPN62016.1"/>
    <property type="molecule type" value="Genomic_DNA"/>
</dbReference>
<dbReference type="Gene3D" id="1.20.120.50">
    <property type="entry name" value="Hemerythrin-like"/>
    <property type="match status" value="1"/>
</dbReference>
<protein>
    <submittedName>
        <fullName evidence="5">Bacteriohemerythrin</fullName>
    </submittedName>
</protein>
<organism evidence="5">
    <name type="scientific">bioreactor metagenome</name>
    <dbReference type="NCBI Taxonomy" id="1076179"/>
    <lineage>
        <taxon>unclassified sequences</taxon>
        <taxon>metagenomes</taxon>
        <taxon>ecological metagenomes</taxon>
    </lineage>
</organism>
<name>A0A645JEW5_9ZZZZ</name>
<evidence type="ECO:0000256" key="2">
    <source>
        <dbReference type="ARBA" id="ARBA00022723"/>
    </source>
</evidence>
<keyword evidence="3" id="KW-0408">Iron</keyword>
<dbReference type="GO" id="GO:0046872">
    <property type="term" value="F:metal ion binding"/>
    <property type="evidence" value="ECO:0007669"/>
    <property type="project" value="UniProtKB-KW"/>
</dbReference>
<comment type="caution">
    <text evidence="5">The sequence shown here is derived from an EMBL/GenBank/DDBJ whole genome shotgun (WGS) entry which is preliminary data.</text>
</comment>
<evidence type="ECO:0000313" key="5">
    <source>
        <dbReference type="EMBL" id="MPN62016.1"/>
    </source>
</evidence>
<dbReference type="InterPro" id="IPR016131">
    <property type="entry name" value="Haemerythrin_Fe_BS"/>
</dbReference>
<dbReference type="NCBIfam" id="TIGR02481">
    <property type="entry name" value="hemeryth_dom"/>
    <property type="match status" value="1"/>
</dbReference>
<evidence type="ECO:0000256" key="3">
    <source>
        <dbReference type="ARBA" id="ARBA00023004"/>
    </source>
</evidence>
<dbReference type="Pfam" id="PF01814">
    <property type="entry name" value="Hemerythrin"/>
    <property type="match status" value="1"/>
</dbReference>
<sequence length="109" mass="12650">MLEIAGNALALLKNDLYVDKYDEIIAILEELKQYTVYHFDSEEAYMLSIGYKKFLSHKVEHVAFMDKINSIDLNAIDRNQDQSILSILDFVVSWIDDHILKKDKLIGND</sequence>
<feature type="domain" description="Hemerythrin-like" evidence="4">
    <location>
        <begin position="15"/>
        <end position="106"/>
    </location>
</feature>
<dbReference type="SUPFAM" id="SSF47188">
    <property type="entry name" value="Hemerythrin-like"/>
    <property type="match status" value="1"/>
</dbReference>